<evidence type="ECO:0000256" key="2">
    <source>
        <dbReference type="SAM" id="Phobius"/>
    </source>
</evidence>
<dbReference type="STRING" id="666685.R2APBS1_3211"/>
<feature type="region of interest" description="Disordered" evidence="1">
    <location>
        <begin position="102"/>
        <end position="124"/>
    </location>
</feature>
<feature type="compositionally biased region" description="Polar residues" evidence="1">
    <location>
        <begin position="55"/>
        <end position="74"/>
    </location>
</feature>
<sequence length="417" mass="44893">MAGRHGRVVPLQGVACTGQARSWRRDGAWRRPASLERTVGAVKLQCGEPLPCSGGLNQTSRPGQSSRRLPSCHSTLGGGSSAIGHPVRRHYPRGIVIVRPQQLARHRPPPPDPAPGQLPGRGLSPLEGAAQALLRQRRWREPRRERRQHWLALVVAGLLHVLFVLVIWQQMRPPVIRSVVHLQLDDVLQVRFVARTPNAAAAPPPPAMPTPPKPRALPRPHEPPAKDAMTLQVPTPAAAAAPRLYDEHGQPLLPAAAASAPTPDYVQRLPQGDPRIMQHRSPVTYQATRFEKDWNSNSNAIDSALQKLVDKTTLKKTIRLPGGVRIHCGVSLAMLAGGCGGDPPPPPSAKDGDERLSMAPAKPLGGDAHAPPKPGEEACIAMYRAGKPLAWGCPVDTPSRAVDAELRERAAGTARQP</sequence>
<dbReference type="Proteomes" id="UP000011859">
    <property type="component" value="Chromosome"/>
</dbReference>
<dbReference type="KEGG" id="rhd:R2APBS1_3211"/>
<feature type="region of interest" description="Disordered" evidence="1">
    <location>
        <begin position="198"/>
        <end position="228"/>
    </location>
</feature>
<protein>
    <submittedName>
        <fullName evidence="3">Uncharacterized protein</fullName>
    </submittedName>
</protein>
<keyword evidence="2" id="KW-0472">Membrane</keyword>
<dbReference type="EMBL" id="CP003470">
    <property type="protein sequence ID" value="AGG90281.1"/>
    <property type="molecule type" value="Genomic_DNA"/>
</dbReference>
<feature type="region of interest" description="Disordered" evidence="1">
    <location>
        <begin position="51"/>
        <end position="87"/>
    </location>
</feature>
<dbReference type="HOGENOM" id="CLU_054564_0_0_6"/>
<dbReference type="AlphaFoldDB" id="M4NRW1"/>
<keyword evidence="2" id="KW-1133">Transmembrane helix</keyword>
<name>M4NRW1_9GAMM</name>
<feature type="transmembrane region" description="Helical" evidence="2">
    <location>
        <begin position="150"/>
        <end position="168"/>
    </location>
</feature>
<evidence type="ECO:0000313" key="4">
    <source>
        <dbReference type="Proteomes" id="UP000011859"/>
    </source>
</evidence>
<feature type="compositionally biased region" description="Pro residues" evidence="1">
    <location>
        <begin position="202"/>
        <end position="217"/>
    </location>
</feature>
<accession>M4NRW1</accession>
<feature type="region of interest" description="Disordered" evidence="1">
    <location>
        <begin position="339"/>
        <end position="375"/>
    </location>
</feature>
<gene>
    <name evidence="3" type="ORF">R2APBS1_3211</name>
</gene>
<keyword evidence="4" id="KW-1185">Reference proteome</keyword>
<organism evidence="3 4">
    <name type="scientific">Rhodanobacter denitrificans</name>
    <dbReference type="NCBI Taxonomy" id="666685"/>
    <lineage>
        <taxon>Bacteria</taxon>
        <taxon>Pseudomonadati</taxon>
        <taxon>Pseudomonadota</taxon>
        <taxon>Gammaproteobacteria</taxon>
        <taxon>Lysobacterales</taxon>
        <taxon>Rhodanobacteraceae</taxon>
        <taxon>Rhodanobacter</taxon>
    </lineage>
</organism>
<evidence type="ECO:0000256" key="1">
    <source>
        <dbReference type="SAM" id="MobiDB-lite"/>
    </source>
</evidence>
<evidence type="ECO:0000313" key="3">
    <source>
        <dbReference type="EMBL" id="AGG90281.1"/>
    </source>
</evidence>
<reference evidence="3 4" key="1">
    <citation type="submission" date="2012-04" db="EMBL/GenBank/DDBJ databases">
        <title>Complete genome of Rhodanobacter sp. 2APBS1.</title>
        <authorList>
            <consortium name="US DOE Joint Genome Institute"/>
            <person name="Huntemann M."/>
            <person name="Wei C.-L."/>
            <person name="Han J."/>
            <person name="Detter J.C."/>
            <person name="Han C."/>
            <person name="Tapia R."/>
            <person name="Munk A.C.C."/>
            <person name="Chen A."/>
            <person name="Krypides N."/>
            <person name="Mavromatis K."/>
            <person name="Markowitz V."/>
            <person name="Szeto E."/>
            <person name="Ivanova N."/>
            <person name="Mikhailova N."/>
            <person name="Ovchinnikova G."/>
            <person name="Pagani I."/>
            <person name="Pati A."/>
            <person name="Goodwin L."/>
            <person name="Peters L."/>
            <person name="Pitluck S."/>
            <person name="Woyke T."/>
            <person name="Prakash O."/>
            <person name="Elkins J."/>
            <person name="Brown S."/>
            <person name="Palumbo A."/>
            <person name="Hemme C."/>
            <person name="Zhou J."/>
            <person name="Watson D."/>
            <person name="Jardine P."/>
            <person name="Kostka J."/>
            <person name="Green S."/>
        </authorList>
    </citation>
    <scope>NUCLEOTIDE SEQUENCE [LARGE SCALE GENOMIC DNA]</scope>
    <source>
        <strain evidence="3 4">2APBS1</strain>
    </source>
</reference>
<proteinExistence type="predicted"/>
<keyword evidence="2" id="KW-0812">Transmembrane</keyword>